<organism evidence="1">
    <name type="scientific">Pararge aegeria</name>
    <name type="common">speckled wood butterfly</name>
    <dbReference type="NCBI Taxonomy" id="116150"/>
    <lineage>
        <taxon>Eukaryota</taxon>
        <taxon>Metazoa</taxon>
        <taxon>Ecdysozoa</taxon>
        <taxon>Arthropoda</taxon>
        <taxon>Hexapoda</taxon>
        <taxon>Insecta</taxon>
        <taxon>Pterygota</taxon>
        <taxon>Neoptera</taxon>
        <taxon>Endopterygota</taxon>
        <taxon>Lepidoptera</taxon>
        <taxon>Glossata</taxon>
        <taxon>Ditrysia</taxon>
        <taxon>Papilionoidea</taxon>
        <taxon>Nymphalidae</taxon>
        <taxon>Satyrinae</taxon>
        <taxon>Satyrini</taxon>
        <taxon>Parargina</taxon>
        <taxon>Pararge</taxon>
    </lineage>
</organism>
<name>S4NWV5_9NEOP</name>
<dbReference type="EMBL" id="GAIX01012402">
    <property type="protein sequence ID" value="JAA80158.1"/>
    <property type="molecule type" value="Transcribed_RNA"/>
</dbReference>
<evidence type="ECO:0000313" key="1">
    <source>
        <dbReference type="EMBL" id="JAA80158.1"/>
    </source>
</evidence>
<accession>S4NWV5</accession>
<dbReference type="AlphaFoldDB" id="S4NWV5"/>
<protein>
    <submittedName>
        <fullName evidence="1">Uncharacterized protein</fullName>
    </submittedName>
</protein>
<reference evidence="1" key="1">
    <citation type="journal article" date="2013" name="BMC Genomics">
        <title>Unscrambling butterfly oogenesis.</title>
        <authorList>
            <person name="Carter J.M."/>
            <person name="Baker S.C."/>
            <person name="Pink R."/>
            <person name="Carter D.R."/>
            <person name="Collins A."/>
            <person name="Tomlin J."/>
            <person name="Gibbs M."/>
            <person name="Breuker C.J."/>
        </authorList>
    </citation>
    <scope>NUCLEOTIDE SEQUENCE</scope>
    <source>
        <tissue evidence="1">Ovary</tissue>
    </source>
</reference>
<sequence length="74" mass="8661">MNVTVKYTYELLFSPQPYPVSLAKLNLVVRSIRIYYKENKLHFTCDIIAFLYSITKACMAFRFVLVLGECCIAW</sequence>
<proteinExistence type="predicted"/>
<reference evidence="1" key="2">
    <citation type="submission" date="2013-05" db="EMBL/GenBank/DDBJ databases">
        <authorList>
            <person name="Carter J.-M."/>
            <person name="Baker S.C."/>
            <person name="Pink R."/>
            <person name="Carter D.R.F."/>
            <person name="Collins A."/>
            <person name="Tomlin J."/>
            <person name="Gibbs M."/>
            <person name="Breuker C.J."/>
        </authorList>
    </citation>
    <scope>NUCLEOTIDE SEQUENCE</scope>
    <source>
        <tissue evidence="1">Ovary</tissue>
    </source>
</reference>